<organism evidence="5 6">
    <name type="scientific">Clostridium thailandense</name>
    <dbReference type="NCBI Taxonomy" id="2794346"/>
    <lineage>
        <taxon>Bacteria</taxon>
        <taxon>Bacillati</taxon>
        <taxon>Bacillota</taxon>
        <taxon>Clostridia</taxon>
        <taxon>Eubacteriales</taxon>
        <taxon>Clostridiaceae</taxon>
        <taxon>Clostridium</taxon>
    </lineage>
</organism>
<dbReference type="GO" id="GO:0003700">
    <property type="term" value="F:DNA-binding transcription factor activity"/>
    <property type="evidence" value="ECO:0007669"/>
    <property type="project" value="InterPro"/>
</dbReference>
<gene>
    <name evidence="5" type="ORF">I6U48_06910</name>
</gene>
<dbReference type="Pfam" id="PF12802">
    <property type="entry name" value="MarR_2"/>
    <property type="match status" value="1"/>
</dbReference>
<comment type="caution">
    <text evidence="5">The sequence shown here is derived from an EMBL/GenBank/DDBJ whole genome shotgun (WGS) entry which is preliminary data.</text>
</comment>
<evidence type="ECO:0000256" key="2">
    <source>
        <dbReference type="ARBA" id="ARBA00023125"/>
    </source>
</evidence>
<dbReference type="PROSITE" id="PS50995">
    <property type="entry name" value="HTH_MARR_2"/>
    <property type="match status" value="1"/>
</dbReference>
<keyword evidence="6" id="KW-1185">Reference proteome</keyword>
<dbReference type="InterPro" id="IPR000835">
    <property type="entry name" value="HTH_MarR-typ"/>
</dbReference>
<dbReference type="PANTHER" id="PTHR42756">
    <property type="entry name" value="TRANSCRIPTIONAL REGULATOR, MARR"/>
    <property type="match status" value="1"/>
</dbReference>
<dbReference type="GO" id="GO:0003677">
    <property type="term" value="F:DNA binding"/>
    <property type="evidence" value="ECO:0007669"/>
    <property type="project" value="UniProtKB-KW"/>
</dbReference>
<dbReference type="PANTHER" id="PTHR42756:SF1">
    <property type="entry name" value="TRANSCRIPTIONAL REPRESSOR OF EMRAB OPERON"/>
    <property type="match status" value="1"/>
</dbReference>
<accession>A0A949TUI9</accession>
<keyword evidence="1" id="KW-0805">Transcription regulation</keyword>
<evidence type="ECO:0000256" key="3">
    <source>
        <dbReference type="ARBA" id="ARBA00023163"/>
    </source>
</evidence>
<dbReference type="AlphaFoldDB" id="A0A949TUI9"/>
<protein>
    <submittedName>
        <fullName evidence="5">Winged helix-turn-helix transcriptional regulator</fullName>
    </submittedName>
</protein>
<evidence type="ECO:0000259" key="4">
    <source>
        <dbReference type="PROSITE" id="PS50995"/>
    </source>
</evidence>
<name>A0A949TUI9_9CLOT</name>
<reference evidence="5" key="1">
    <citation type="submission" date="2020-12" db="EMBL/GenBank/DDBJ databases">
        <title>Clostridium thailandense sp. nov., a novel acetogenic bacterium isolated from peat land soil in Thailand.</title>
        <authorList>
            <person name="Chaikitkaew S."/>
            <person name="Birkeland N.K."/>
        </authorList>
    </citation>
    <scope>NUCLEOTIDE SEQUENCE</scope>
    <source>
        <strain evidence="5">PL3</strain>
    </source>
</reference>
<proteinExistence type="predicted"/>
<keyword evidence="2" id="KW-0238">DNA-binding</keyword>
<dbReference type="SMART" id="SM00347">
    <property type="entry name" value="HTH_MARR"/>
    <property type="match status" value="1"/>
</dbReference>
<sequence>MNNDKVYEVVEEIHSISKLINRRLSSNTKSKKFTVTALMIMNQLRLGKVRTLTEISETLDIPNSTASVIVDRLVNLGILRKERDEEDRRKVFIYIEDKGLEQEEQIINYHMDCFRNLFKNASNEEIDAVLKGLKILEKLITENL</sequence>
<keyword evidence="3" id="KW-0804">Transcription</keyword>
<evidence type="ECO:0000313" key="6">
    <source>
        <dbReference type="Proteomes" id="UP000694308"/>
    </source>
</evidence>
<evidence type="ECO:0000313" key="5">
    <source>
        <dbReference type="EMBL" id="MBV7272648.1"/>
    </source>
</evidence>
<dbReference type="RefSeq" id="WP_218319684.1">
    <property type="nucleotide sequence ID" value="NZ_JAEEGC010000028.1"/>
</dbReference>
<feature type="domain" description="HTH marR-type" evidence="4">
    <location>
        <begin position="6"/>
        <end position="138"/>
    </location>
</feature>
<dbReference type="Proteomes" id="UP000694308">
    <property type="component" value="Unassembled WGS sequence"/>
</dbReference>
<evidence type="ECO:0000256" key="1">
    <source>
        <dbReference type="ARBA" id="ARBA00023015"/>
    </source>
</evidence>
<dbReference type="EMBL" id="JAEEGC010000028">
    <property type="protein sequence ID" value="MBV7272648.1"/>
    <property type="molecule type" value="Genomic_DNA"/>
</dbReference>